<gene>
    <name evidence="1" type="ORF">GCM10017557_54220</name>
</gene>
<dbReference type="KEGG" id="sgm:GCM10017557_54220"/>
<dbReference type="EMBL" id="AP023440">
    <property type="protein sequence ID" value="BCL30563.1"/>
    <property type="molecule type" value="Genomic_DNA"/>
</dbReference>
<proteinExistence type="predicted"/>
<protein>
    <recommendedName>
        <fullName evidence="3">Transposase</fullName>
    </recommendedName>
</protein>
<dbReference type="AlphaFoldDB" id="A0A7G1P441"/>
<keyword evidence="2" id="KW-1185">Reference proteome</keyword>
<name>A0A7G1P441_9ACTN</name>
<sequence>MTSLLVRWFRVIRSGREALRCLLARRGIAVRRTRTGKESPDPERDAELDRIEHVLDHFPDRVFAFDEFGALGIRPHRRLVLGRGKVLAPRDVCPDTGLVRLSYGQARVPLDEHTALGDRSGTGWGLHPLLPRGLRGAGLRPPRACGTAMC</sequence>
<organism evidence="1 2">
    <name type="scientific">Streptomyces aurantiacus</name>
    <dbReference type="NCBI Taxonomy" id="47760"/>
    <lineage>
        <taxon>Bacteria</taxon>
        <taxon>Bacillati</taxon>
        <taxon>Actinomycetota</taxon>
        <taxon>Actinomycetes</taxon>
        <taxon>Kitasatosporales</taxon>
        <taxon>Streptomycetaceae</taxon>
        <taxon>Streptomyces</taxon>
        <taxon>Streptomyces aurantiacus group</taxon>
    </lineage>
</organism>
<evidence type="ECO:0000313" key="2">
    <source>
        <dbReference type="Proteomes" id="UP000516444"/>
    </source>
</evidence>
<evidence type="ECO:0000313" key="1">
    <source>
        <dbReference type="EMBL" id="BCL30563.1"/>
    </source>
</evidence>
<evidence type="ECO:0008006" key="3">
    <source>
        <dbReference type="Google" id="ProtNLM"/>
    </source>
</evidence>
<reference evidence="1 2" key="1">
    <citation type="journal article" date="2014" name="Int. J. Syst. Evol. Microbiol.">
        <title>Complete genome sequence of Corynebacterium casei LMG S-19264T (=DSM 44701T), isolated from a smear-ripened cheese.</title>
        <authorList>
            <consortium name="US DOE Joint Genome Institute (JGI-PGF)"/>
            <person name="Walter F."/>
            <person name="Albersmeier A."/>
            <person name="Kalinowski J."/>
            <person name="Ruckert C."/>
        </authorList>
    </citation>
    <scope>NUCLEOTIDE SEQUENCE [LARGE SCALE GENOMIC DNA]</scope>
    <source>
        <strain evidence="1 2">JCM 4677</strain>
    </source>
</reference>
<dbReference type="Proteomes" id="UP000516444">
    <property type="component" value="Chromosome"/>
</dbReference>
<accession>A0A7G1P441</accession>